<dbReference type="PROSITE" id="PS00107">
    <property type="entry name" value="PROTEIN_KINASE_ATP"/>
    <property type="match status" value="1"/>
</dbReference>
<evidence type="ECO:0000256" key="4">
    <source>
        <dbReference type="ARBA" id="ARBA00022777"/>
    </source>
</evidence>
<proteinExistence type="inferred from homology"/>
<keyword evidence="7" id="KW-0175">Coiled coil</keyword>
<evidence type="ECO:0000256" key="6">
    <source>
        <dbReference type="PROSITE-ProRule" id="PRU10141"/>
    </source>
</evidence>
<keyword evidence="5 6" id="KW-0067">ATP-binding</keyword>
<organism evidence="9 10">
    <name type="scientific">Limulus polyphemus</name>
    <name type="common">Atlantic horseshoe crab</name>
    <dbReference type="NCBI Taxonomy" id="6850"/>
    <lineage>
        <taxon>Eukaryota</taxon>
        <taxon>Metazoa</taxon>
        <taxon>Ecdysozoa</taxon>
        <taxon>Arthropoda</taxon>
        <taxon>Chelicerata</taxon>
        <taxon>Merostomata</taxon>
        <taxon>Xiphosura</taxon>
        <taxon>Limulidae</taxon>
        <taxon>Limulus</taxon>
    </lineage>
</organism>
<dbReference type="GeneID" id="106461032"/>
<evidence type="ECO:0000256" key="3">
    <source>
        <dbReference type="ARBA" id="ARBA00022741"/>
    </source>
</evidence>
<feature type="domain" description="Protein kinase" evidence="8">
    <location>
        <begin position="430"/>
        <end position="702"/>
    </location>
</feature>
<dbReference type="SUPFAM" id="SSF48371">
    <property type="entry name" value="ARM repeat"/>
    <property type="match status" value="1"/>
</dbReference>
<comment type="similarity">
    <text evidence="1">Belongs to the protein kinase superfamily. NEK Ser/Thr protein kinase family. NIMA subfamily.</text>
</comment>
<dbReference type="InterPro" id="IPR016024">
    <property type="entry name" value="ARM-type_fold"/>
</dbReference>
<evidence type="ECO:0000313" key="10">
    <source>
        <dbReference type="RefSeq" id="XP_022243554.1"/>
    </source>
</evidence>
<evidence type="ECO:0000313" key="9">
    <source>
        <dbReference type="Proteomes" id="UP000694941"/>
    </source>
</evidence>
<dbReference type="Pfam" id="PF00069">
    <property type="entry name" value="Pkinase"/>
    <property type="match status" value="1"/>
</dbReference>
<dbReference type="SUPFAM" id="SSF56112">
    <property type="entry name" value="Protein kinase-like (PK-like)"/>
    <property type="match status" value="1"/>
</dbReference>
<dbReference type="PANTHER" id="PTHR43671">
    <property type="entry name" value="SERINE/THREONINE-PROTEIN KINASE NEK"/>
    <property type="match status" value="1"/>
</dbReference>
<dbReference type="InterPro" id="IPR011009">
    <property type="entry name" value="Kinase-like_dom_sf"/>
</dbReference>
<evidence type="ECO:0000259" key="8">
    <source>
        <dbReference type="PROSITE" id="PS50011"/>
    </source>
</evidence>
<keyword evidence="9" id="KW-1185">Reference proteome</keyword>
<dbReference type="InterPro" id="IPR008266">
    <property type="entry name" value="Tyr_kinase_AS"/>
</dbReference>
<keyword evidence="3 6" id="KW-0547">Nucleotide-binding</keyword>
<dbReference type="Gene3D" id="1.10.510.10">
    <property type="entry name" value="Transferase(Phosphotransferase) domain 1"/>
    <property type="match status" value="1"/>
</dbReference>
<name>A0ABM1SIU9_LIMPO</name>
<sequence>MNSKHNMLIPVLRKFVDNFLEESLETRVSVILSLSNFLKETKFQKIFVESEGVFKLTEFLDWGFDSYSLLVENQNRQIINGLLTLCQRLASNESYRSSLIAAKSHEKLFKMLYVPDVDILKGALYCLISLAEGTASKLVLAETCHVNQVLHIIEHYDPLSRKLAASVLRLLSGCQNVQDLVILFNGIPVLLSQFEGENYRLQWHIAWSLAQLAMEPKLRTQIYRKGGLPILLGVLRLDHSIKMIKIPEKLKKEAVTPVSKNEHICSTLTSSEEQLASLLALKAEMLCISAICATLTELTYDDQLSCKLAQEEAVYLLIQHVVPPSGDILPDLTDEPQAVQEAFSNLQLLALRAMRFLFSLERNRRWFHRLFPPAIFETFISVNHYKRDLSLYRCCVDRLNNITAEELKTVSLAVDNLNKQRCPLFKVGGYLVLDLLGSGAFGSVFKVQPSEESTASYLAVKEVSLHHPWLGRALTENSASVGEIVSEVNIAREQLRHPNIVQYQKVFIENEKLYIVMDLIEGLSLNEVINSMKEKEETFLEERIWKVLIQLIQGLHYLHVDKHVIHRDLTPNNILLGDRDRLTITDFGLARRKFSRESNVTSVVGTMLYCCPEIVQHKPYGERADIWSLGCVIYLLCTLHPPFWSQNLLALASKIVKGQYDPISSSQFCDKLVNIIESCLIVDSDRRPDISTVASLAASQLVATIDTLSTEQRILERKLQLEKEKRKSLKDKVKKQVPLNFPQSHPTDSFPLNKHAKAGSSFSLSLSPRKLQETKDPVLPLFQQLHKLIYISQLPPPETPCHHRWMLQVYTRMLFANNLGTLYLKTEMSKLMHLSKENIQLKTCPKYKEQIELFSPLEEDSVITTTYEELHHMIEALLLETEYYQC</sequence>
<keyword evidence="4" id="KW-0418">Kinase</keyword>
<dbReference type="InterPro" id="IPR017441">
    <property type="entry name" value="Protein_kinase_ATP_BS"/>
</dbReference>
<dbReference type="InterPro" id="IPR011989">
    <property type="entry name" value="ARM-like"/>
</dbReference>
<keyword evidence="2" id="KW-0808">Transferase</keyword>
<gene>
    <name evidence="10" type="primary">LOC106461032</name>
</gene>
<accession>A0ABM1SIU9</accession>
<dbReference type="RefSeq" id="XP_022243554.1">
    <property type="nucleotide sequence ID" value="XM_022387846.1"/>
</dbReference>
<dbReference type="InterPro" id="IPR000719">
    <property type="entry name" value="Prot_kinase_dom"/>
</dbReference>
<dbReference type="PANTHER" id="PTHR43671:SF92">
    <property type="entry name" value="SERINE_THREONINE-PROTEIN KINASE NEK10"/>
    <property type="match status" value="1"/>
</dbReference>
<reference evidence="10" key="1">
    <citation type="submission" date="2025-08" db="UniProtKB">
        <authorList>
            <consortium name="RefSeq"/>
        </authorList>
    </citation>
    <scope>IDENTIFICATION</scope>
    <source>
        <tissue evidence="10">Muscle</tissue>
    </source>
</reference>
<protein>
    <submittedName>
        <fullName evidence="10">Serine/threonine-protein kinase Nek10-like isoform X1</fullName>
    </submittedName>
</protein>
<feature type="coiled-coil region" evidence="7">
    <location>
        <begin position="705"/>
        <end position="732"/>
    </location>
</feature>
<dbReference type="PROSITE" id="PS50011">
    <property type="entry name" value="PROTEIN_KINASE_DOM"/>
    <property type="match status" value="1"/>
</dbReference>
<dbReference type="Proteomes" id="UP000694941">
    <property type="component" value="Unplaced"/>
</dbReference>
<evidence type="ECO:0000256" key="1">
    <source>
        <dbReference type="ARBA" id="ARBA00010886"/>
    </source>
</evidence>
<feature type="binding site" evidence="6">
    <location>
        <position position="461"/>
    </location>
    <ligand>
        <name>ATP</name>
        <dbReference type="ChEBI" id="CHEBI:30616"/>
    </ligand>
</feature>
<evidence type="ECO:0000256" key="5">
    <source>
        <dbReference type="ARBA" id="ARBA00022840"/>
    </source>
</evidence>
<evidence type="ECO:0000256" key="2">
    <source>
        <dbReference type="ARBA" id="ARBA00022679"/>
    </source>
</evidence>
<dbReference type="Gene3D" id="1.25.10.10">
    <property type="entry name" value="Leucine-rich Repeat Variant"/>
    <property type="match status" value="1"/>
</dbReference>
<evidence type="ECO:0000256" key="7">
    <source>
        <dbReference type="SAM" id="Coils"/>
    </source>
</evidence>
<dbReference type="PROSITE" id="PS00109">
    <property type="entry name" value="PROTEIN_KINASE_TYR"/>
    <property type="match status" value="1"/>
</dbReference>
<dbReference type="InterPro" id="IPR050660">
    <property type="entry name" value="NEK_Ser/Thr_kinase"/>
</dbReference>